<keyword evidence="5" id="KW-1185">Reference proteome</keyword>
<dbReference type="PANTHER" id="PTHR10039:SF5">
    <property type="entry name" value="NACHT DOMAIN-CONTAINING PROTEIN"/>
    <property type="match status" value="1"/>
</dbReference>
<dbReference type="RefSeq" id="XP_060278551.1">
    <property type="nucleotide sequence ID" value="XM_060423297.1"/>
</dbReference>
<feature type="compositionally biased region" description="Low complexity" evidence="2">
    <location>
        <begin position="257"/>
        <end position="285"/>
    </location>
</feature>
<gene>
    <name evidence="4" type="ORF">QBC33DRAFT_286923</name>
</gene>
<proteinExistence type="predicted"/>
<dbReference type="Gene3D" id="3.40.50.300">
    <property type="entry name" value="P-loop containing nucleotide triphosphate hydrolases"/>
    <property type="match status" value="1"/>
</dbReference>
<sequence>MSGLEALATLGLACNIMQVISFARETAEICSTVFQTGSVDPSLTTTVAHLTKAFGELDSSLAAAPAPLTSDDDELCAIAKACLVTAKKLDDEVRKVSSANSKGNHARAVLVGLKTKLQGKIEKMEKSLAAHQGTLQTRLLLQIYKTHGSVLVEQQGNLGEIDSSLRSFMDALARGETDMAHLIDRRSIDVKEHVTTEMSKVQETVKAQAAELASDEQHKQLLHSLKYETMNERRNQIAESHEETFHWIFGCPPENQSDPSDSSDLPNLSNLSNSGDSGDSFGLSSRSECDPDDPPDWNECDWDDFPDWLRSSEKNLYWLSGKAGSGKSSLVKFLVQDLRTTSLLNSALESSDTSSRPPDTDTLILSHFLWSASQQPLGKNIKGLLCSLLHQLLEDNRALSSRTLRKYPAAARKTFSSDWSQQELDTVLFRALKYQVSSRPVCIFVDGLDEIDPTDEQFRVLELIDKLQAVPHLKICVSSRPEPIFKRRLSKYPMLRLQDLTKSDIRKYTSVFLRRHFEPNDEELWEFLDTVCRMADGVFLWVALVLKTLERGLSNDDSIDVLRQRLEVLPSDLHQLYQQMWRRLNDDERLYRKEAAMLFNAVLDGLAVSLHLTVAVAPLALDDSLVRRVLKDHTMLDADTWKDMQSATLNLLDVRCAGLLKVSGSIIAFIHRSAKDFFDTPQGQQILAHDERSLDSRLNQSYLAQLTSIRLQLCLEGTKPQIVHPASDFVGWIRHQLFRGRLSPDSALDLMHYCEDVYEATAWSYHGAPGDPNHPRIDFLSLAAVLGCDQFFFSAVERMPVARTMSVTYRSYLLSSIFTSPWSPPIQNDILDGRSRIATWLLEAGIDPNYRSINLDSLKYVALQQLNRLPPRRHLVIESTLLVYLFDLTMDAWGTLRSPVGYMNALLDCGARISNPALVILIIDGNAFHLFSHWNLFTVMTPNTALIVEANLGLLLSIYVKSQRNTVKTEEYPEFRRLSERISGVEASATLLGFALESQGQHQYLQPASADDSTFVLETLSNIRLDISEPGSKKYIIPDIVERLRGIAGHSVPSSHDEIEARLVANGLLVDAKEVKDWPPARFAP</sequence>
<feature type="domain" description="Nephrocystin 3-like N-terminal" evidence="3">
    <location>
        <begin position="303"/>
        <end position="480"/>
    </location>
</feature>
<name>A0AAJ0BQ03_9PEZI</name>
<evidence type="ECO:0000256" key="2">
    <source>
        <dbReference type="SAM" id="MobiDB-lite"/>
    </source>
</evidence>
<protein>
    <recommendedName>
        <fullName evidence="3">Nephrocystin 3-like N-terminal domain-containing protein</fullName>
    </recommendedName>
</protein>
<feature type="region of interest" description="Disordered" evidence="2">
    <location>
        <begin position="248"/>
        <end position="297"/>
    </location>
</feature>
<organism evidence="4 5">
    <name type="scientific">Phialemonium atrogriseum</name>
    <dbReference type="NCBI Taxonomy" id="1093897"/>
    <lineage>
        <taxon>Eukaryota</taxon>
        <taxon>Fungi</taxon>
        <taxon>Dikarya</taxon>
        <taxon>Ascomycota</taxon>
        <taxon>Pezizomycotina</taxon>
        <taxon>Sordariomycetes</taxon>
        <taxon>Sordariomycetidae</taxon>
        <taxon>Cephalothecales</taxon>
        <taxon>Cephalothecaceae</taxon>
        <taxon>Phialemonium</taxon>
    </lineage>
</organism>
<dbReference type="PANTHER" id="PTHR10039">
    <property type="entry name" value="AMELOGENIN"/>
    <property type="match status" value="1"/>
</dbReference>
<evidence type="ECO:0000313" key="5">
    <source>
        <dbReference type="Proteomes" id="UP001244011"/>
    </source>
</evidence>
<dbReference type="GeneID" id="85306484"/>
<dbReference type="Pfam" id="PF24883">
    <property type="entry name" value="NPHP3_N"/>
    <property type="match status" value="1"/>
</dbReference>
<accession>A0AAJ0BQ03</accession>
<dbReference type="InterPro" id="IPR027417">
    <property type="entry name" value="P-loop_NTPase"/>
</dbReference>
<reference evidence="4" key="1">
    <citation type="submission" date="2023-06" db="EMBL/GenBank/DDBJ databases">
        <title>Genome-scale phylogeny and comparative genomics of the fungal order Sordariales.</title>
        <authorList>
            <consortium name="Lawrence Berkeley National Laboratory"/>
            <person name="Hensen N."/>
            <person name="Bonometti L."/>
            <person name="Westerberg I."/>
            <person name="Brannstrom I.O."/>
            <person name="Guillou S."/>
            <person name="Cros-Aarteil S."/>
            <person name="Calhoun S."/>
            <person name="Haridas S."/>
            <person name="Kuo A."/>
            <person name="Mondo S."/>
            <person name="Pangilinan J."/>
            <person name="Riley R."/>
            <person name="Labutti K."/>
            <person name="Andreopoulos B."/>
            <person name="Lipzen A."/>
            <person name="Chen C."/>
            <person name="Yanf M."/>
            <person name="Daum C."/>
            <person name="Ng V."/>
            <person name="Clum A."/>
            <person name="Steindorff A."/>
            <person name="Ohm R."/>
            <person name="Martin F."/>
            <person name="Silar P."/>
            <person name="Natvig D."/>
            <person name="Lalanne C."/>
            <person name="Gautier V."/>
            <person name="Ament-Velasquez S.L."/>
            <person name="Kruys A."/>
            <person name="Hutchinson M.I."/>
            <person name="Powell A.J."/>
            <person name="Barry K."/>
            <person name="Miller A.N."/>
            <person name="Grigoriev I.V."/>
            <person name="Debuchy R."/>
            <person name="Gladieux P."/>
            <person name="Thoren M.H."/>
            <person name="Johannesson H."/>
        </authorList>
    </citation>
    <scope>NUCLEOTIDE SEQUENCE</scope>
    <source>
        <strain evidence="4">8032-3</strain>
    </source>
</reference>
<dbReference type="SUPFAM" id="SSF52540">
    <property type="entry name" value="P-loop containing nucleoside triphosphate hydrolases"/>
    <property type="match status" value="1"/>
</dbReference>
<dbReference type="EMBL" id="MU839039">
    <property type="protein sequence ID" value="KAK1762338.1"/>
    <property type="molecule type" value="Genomic_DNA"/>
</dbReference>
<evidence type="ECO:0000259" key="3">
    <source>
        <dbReference type="Pfam" id="PF24883"/>
    </source>
</evidence>
<dbReference type="Proteomes" id="UP001244011">
    <property type="component" value="Unassembled WGS sequence"/>
</dbReference>
<keyword evidence="1" id="KW-0677">Repeat</keyword>
<evidence type="ECO:0000313" key="4">
    <source>
        <dbReference type="EMBL" id="KAK1762338.1"/>
    </source>
</evidence>
<dbReference type="InterPro" id="IPR056884">
    <property type="entry name" value="NPHP3-like_N"/>
</dbReference>
<comment type="caution">
    <text evidence="4">The sequence shown here is derived from an EMBL/GenBank/DDBJ whole genome shotgun (WGS) entry which is preliminary data.</text>
</comment>
<evidence type="ECO:0000256" key="1">
    <source>
        <dbReference type="ARBA" id="ARBA00022737"/>
    </source>
</evidence>
<dbReference type="AlphaFoldDB" id="A0AAJ0BQ03"/>